<dbReference type="RefSeq" id="WP_042501690.1">
    <property type="nucleotide sequence ID" value="NZ_BBNU01000038.1"/>
</dbReference>
<reference evidence="1 2" key="1">
    <citation type="journal article" date="2014" name="Genome Announc.">
        <title>Draft Genome Sequences of Marine Flavobacterium Algibacter lectus Strains SS8 and NR4.</title>
        <authorList>
            <person name="Takatani N."/>
            <person name="Nakanishi M."/>
            <person name="Meirelles P."/>
            <person name="Mino S."/>
            <person name="Suda W."/>
            <person name="Oshima K."/>
            <person name="Hattori M."/>
            <person name="Ohkuma M."/>
            <person name="Hosokawa M."/>
            <person name="Miyashita K."/>
            <person name="Thompson F.L."/>
            <person name="Niwa A."/>
            <person name="Sawabe T."/>
            <person name="Sawabe T."/>
        </authorList>
    </citation>
    <scope>NUCLEOTIDE SEQUENCE [LARGE SCALE GENOMIC DNA]</scope>
    <source>
        <strain evidence="2">JCM19274</strain>
    </source>
</reference>
<evidence type="ECO:0000313" key="1">
    <source>
        <dbReference type="EMBL" id="GAL82645.1"/>
    </source>
</evidence>
<accession>A0A090WZU3</accession>
<dbReference type="AlphaFoldDB" id="A0A090WZU3"/>
<proteinExistence type="predicted"/>
<gene>
    <name evidence="1" type="ORF">JCM19274_229</name>
</gene>
<sequence length="241" mass="28458">MGKQEKKKPYLVRKRELREEYNVYVSAYGGYADDERERPAVEIFENVAATVSLKPSYLFNIAVGEGFGKFYLDVEGFYKDNKIQTNRRVYGFLQLGIDFFGSKKEYPRFEKYLPKDYNVDDEYKISESFRDEAHGEEYVPSATFKDLQSGIEAIAAVLKHREEMFIRAYKEFGYGNPSEDESAYWTYYFYQNETEARMRLGNNGGFNIFYSDETSRETIHIKALERVASWRYLLYYNIFSS</sequence>
<name>A0A090WZU3_9FLAO</name>
<dbReference type="EMBL" id="BBNU01000038">
    <property type="protein sequence ID" value="GAL82645.1"/>
    <property type="molecule type" value="Genomic_DNA"/>
</dbReference>
<organism evidence="1 2">
    <name type="scientific">Algibacter lectus</name>
    <dbReference type="NCBI Taxonomy" id="221126"/>
    <lineage>
        <taxon>Bacteria</taxon>
        <taxon>Pseudomonadati</taxon>
        <taxon>Bacteroidota</taxon>
        <taxon>Flavobacteriia</taxon>
        <taxon>Flavobacteriales</taxon>
        <taxon>Flavobacteriaceae</taxon>
        <taxon>Algibacter</taxon>
    </lineage>
</organism>
<dbReference type="Proteomes" id="UP000029643">
    <property type="component" value="Unassembled WGS sequence"/>
</dbReference>
<comment type="caution">
    <text evidence="1">The sequence shown here is derived from an EMBL/GenBank/DDBJ whole genome shotgun (WGS) entry which is preliminary data.</text>
</comment>
<protein>
    <submittedName>
        <fullName evidence="1">Uncharacterized protein</fullName>
    </submittedName>
</protein>
<evidence type="ECO:0000313" key="2">
    <source>
        <dbReference type="Proteomes" id="UP000029643"/>
    </source>
</evidence>